<sequence>MRNAMIRKRHLLLLLFLSSFFLSCEDKMDEHYEKPAWLKGTAWEVLSSDEYGSKYSMFLEAAELSGFRPVLDGKSIATVMAPDNDAFADYLEKKGYVSVKDIPTDDLKKLIGFHLIYYSYNKSDLENFRPENNSMGEDEEELGMLQPGMYYKFRTHSTSPVTTEVDQINKKTVTVYHLERFLPVFSHNIFKSKGIDAKKNYEYFYPNSTWTGDDGFNVSNASVTNYQIIANNGYIYTINKVLEPLETIYDAMKKKTEYSDFLDFYNTYSTYEYDQDLSNNYSNAVGVDSLFLHKHQNYGLANIALEWPVSNYRLFPELASISYSVFAPSNNAFDDFHKKYWLPNGYPTLSNVDPLPVKLLIDQCVYGGSIVFPDEVKTLKNNYGTSYSFDPYTVKDKSICVNGSFYGLDKLEMPDMFQSVIGPTFLNAKYVDFLYTLYQAGMLQIYSSDVTKYTFLITSNENFEISDMKLVPNGVEYMLGEPGDDDSYKAVSTSTLRQILNVHTVAGEIDLKKQTRGVFSTQNSATYWFVRNGKVATNDNFNSILGLTPDETTLSSLFVDVEEVKNDGADWNNGKVYAYAANDAGVFGYTTGKTMKSLLTSAVEKKYPYFVFAQLMRVADMFHLMEDGKTYAWWTELSGRIVAFIPSNDVLAKALQEGGIPGIEGSVGADGVLNATVTDADALRTYLTNYIFNSKSTPQVSGCPYIGSDTWLTGAYQAINGATVNYNDNGSSLSVQWKGGAVRNVVPDYEYFPFAFSDGAFHIIDGVFN</sequence>
<dbReference type="PANTHER" id="PTHR10900:SF77">
    <property type="entry name" value="FI19380P1"/>
    <property type="match status" value="1"/>
</dbReference>
<evidence type="ECO:0000313" key="5">
    <source>
        <dbReference type="Proteomes" id="UP000095576"/>
    </source>
</evidence>
<protein>
    <submittedName>
        <fullName evidence="3 4">Fasciclin</fullName>
    </submittedName>
</protein>
<dbReference type="Proteomes" id="UP000095576">
    <property type="component" value="Unassembled WGS sequence"/>
</dbReference>
<dbReference type="RefSeq" id="WP_117576861.1">
    <property type="nucleotide sequence ID" value="NZ_CAXSTA010000018.1"/>
</dbReference>
<keyword evidence="1" id="KW-0732">Signal</keyword>
<dbReference type="EMBL" id="CZAP01000015">
    <property type="protein sequence ID" value="CUP88231.1"/>
    <property type="molecule type" value="Genomic_DNA"/>
</dbReference>
<feature type="domain" description="FAS1" evidence="2">
    <location>
        <begin position="39"/>
        <end position="242"/>
    </location>
</feature>
<dbReference type="InterPro" id="IPR050904">
    <property type="entry name" value="Adhesion/Biosynth-related"/>
</dbReference>
<dbReference type="InterPro" id="IPR000782">
    <property type="entry name" value="FAS1_domain"/>
</dbReference>
<dbReference type="Proteomes" id="UP000436825">
    <property type="component" value="Unassembled WGS sequence"/>
</dbReference>
<dbReference type="Pfam" id="PF02469">
    <property type="entry name" value="Fasciclin"/>
    <property type="match status" value="1"/>
</dbReference>
<dbReference type="InterPro" id="IPR036378">
    <property type="entry name" value="FAS1_dom_sf"/>
</dbReference>
<feature type="chain" id="PRO_5033732073" evidence="1">
    <location>
        <begin position="25"/>
        <end position="769"/>
    </location>
</feature>
<evidence type="ECO:0000313" key="6">
    <source>
        <dbReference type="Proteomes" id="UP000436825"/>
    </source>
</evidence>
<dbReference type="PROSITE" id="PS50213">
    <property type="entry name" value="FAS1"/>
    <property type="match status" value="1"/>
</dbReference>
<gene>
    <name evidence="3" type="ORF">ERS852511_03512</name>
    <name evidence="4" type="ORF">GAN75_06325</name>
</gene>
<dbReference type="PROSITE" id="PS51257">
    <property type="entry name" value="PROKAR_LIPOPROTEIN"/>
    <property type="match status" value="1"/>
</dbReference>
<proteinExistence type="predicted"/>
<dbReference type="AlphaFoldDB" id="A0A174RVX5"/>
<name>A0A174RVX5_BACT4</name>
<reference evidence="3 5" key="1">
    <citation type="submission" date="2015-09" db="EMBL/GenBank/DDBJ databases">
        <authorList>
            <consortium name="Pathogen Informatics"/>
        </authorList>
    </citation>
    <scope>NUCLEOTIDE SEQUENCE [LARGE SCALE GENOMIC DNA]</scope>
    <source>
        <strain evidence="3 5">2789STDY5834899</strain>
    </source>
</reference>
<dbReference type="SUPFAM" id="SSF82153">
    <property type="entry name" value="FAS1 domain"/>
    <property type="match status" value="1"/>
</dbReference>
<evidence type="ECO:0000256" key="1">
    <source>
        <dbReference type="SAM" id="SignalP"/>
    </source>
</evidence>
<reference evidence="4 6" key="2">
    <citation type="journal article" date="2019" name="Nat. Med.">
        <title>A library of human gut bacterial isolates paired with longitudinal multiomics data enables mechanistic microbiome research.</title>
        <authorList>
            <person name="Poyet M."/>
            <person name="Groussin M."/>
            <person name="Gibbons S.M."/>
            <person name="Avila-Pacheco J."/>
            <person name="Jiang X."/>
            <person name="Kearney S.M."/>
            <person name="Perrotta A.R."/>
            <person name="Berdy B."/>
            <person name="Zhao S."/>
            <person name="Lieberman T.D."/>
            <person name="Swanson P.K."/>
            <person name="Smith M."/>
            <person name="Roesemann S."/>
            <person name="Alexander J.E."/>
            <person name="Rich S.A."/>
            <person name="Livny J."/>
            <person name="Vlamakis H."/>
            <person name="Clish C."/>
            <person name="Bullock K."/>
            <person name="Deik A."/>
            <person name="Scott J."/>
            <person name="Pierce K.A."/>
            <person name="Xavier R.J."/>
            <person name="Alm E.J."/>
        </authorList>
    </citation>
    <scope>NUCLEOTIDE SEQUENCE [LARGE SCALE GENOMIC DNA]</scope>
    <source>
        <strain evidence="4 6">BIOML-A160</strain>
    </source>
</reference>
<feature type="signal peptide" evidence="1">
    <location>
        <begin position="1"/>
        <end position="24"/>
    </location>
</feature>
<evidence type="ECO:0000313" key="3">
    <source>
        <dbReference type="EMBL" id="CUP88231.1"/>
    </source>
</evidence>
<organism evidence="3 5">
    <name type="scientific">Bacteroides thetaiotaomicron</name>
    <dbReference type="NCBI Taxonomy" id="818"/>
    <lineage>
        <taxon>Bacteria</taxon>
        <taxon>Pseudomonadati</taxon>
        <taxon>Bacteroidota</taxon>
        <taxon>Bacteroidia</taxon>
        <taxon>Bacteroidales</taxon>
        <taxon>Bacteroidaceae</taxon>
        <taxon>Bacteroides</taxon>
    </lineage>
</organism>
<dbReference type="Gene3D" id="2.30.180.10">
    <property type="entry name" value="FAS1 domain"/>
    <property type="match status" value="2"/>
</dbReference>
<evidence type="ECO:0000313" key="4">
    <source>
        <dbReference type="EMBL" id="KAB4457802.1"/>
    </source>
</evidence>
<accession>A0A174RVX5</accession>
<evidence type="ECO:0000259" key="2">
    <source>
        <dbReference type="PROSITE" id="PS50213"/>
    </source>
</evidence>
<dbReference type="EMBL" id="WCRW01000003">
    <property type="protein sequence ID" value="KAB4457802.1"/>
    <property type="molecule type" value="Genomic_DNA"/>
</dbReference>
<dbReference type="PANTHER" id="PTHR10900">
    <property type="entry name" value="PERIOSTIN-RELATED"/>
    <property type="match status" value="1"/>
</dbReference>